<name>A0A9N9FD33_9GLOM</name>
<dbReference type="SUPFAM" id="SSF69304">
    <property type="entry name" value="Tricorn protease N-terminal domain"/>
    <property type="match status" value="1"/>
</dbReference>
<accession>A0A9N9FD33</accession>
<keyword evidence="2" id="KW-1185">Reference proteome</keyword>
<reference evidence="1" key="1">
    <citation type="submission" date="2021-06" db="EMBL/GenBank/DDBJ databases">
        <authorList>
            <person name="Kallberg Y."/>
            <person name="Tangrot J."/>
            <person name="Rosling A."/>
        </authorList>
    </citation>
    <scope>NUCLEOTIDE SEQUENCE</scope>
    <source>
        <strain evidence="1">MT106</strain>
    </source>
</reference>
<dbReference type="EMBL" id="CAJVPL010000726">
    <property type="protein sequence ID" value="CAG8524682.1"/>
    <property type="molecule type" value="Genomic_DNA"/>
</dbReference>
<evidence type="ECO:0000313" key="2">
    <source>
        <dbReference type="Proteomes" id="UP000789831"/>
    </source>
</evidence>
<sequence length="235" mass="26614">MPVTSETIGLNWGLTTQIIAHGENLLIFSDALYEVTPNGESEKKADYSTGTIAAAILNDFLYAVDKSGTFSKIRLKDWFIEPLEEFFTEAKKIKALVAHKDYLIVFSDKIWEVYPDGRSCEMDNEDWSTTKSVAILDNYAYVLKTSGEIFKLNLDDYTHKRLSYDFGVANTLVAYKDYIYVFGDNLYEMNPANGKHWIGQEDDWSNTLAAVSTSTNFYAIHSGSDGNLWKLDVVE</sequence>
<dbReference type="OrthoDB" id="2342150at2759"/>
<gene>
    <name evidence="1" type="ORF">AGERDE_LOCUS5417</name>
</gene>
<protein>
    <submittedName>
        <fullName evidence="1">2098_t:CDS:1</fullName>
    </submittedName>
</protein>
<dbReference type="AlphaFoldDB" id="A0A9N9FD33"/>
<dbReference type="Proteomes" id="UP000789831">
    <property type="component" value="Unassembled WGS sequence"/>
</dbReference>
<evidence type="ECO:0000313" key="1">
    <source>
        <dbReference type="EMBL" id="CAG8524682.1"/>
    </source>
</evidence>
<organism evidence="1 2">
    <name type="scientific">Ambispora gerdemannii</name>
    <dbReference type="NCBI Taxonomy" id="144530"/>
    <lineage>
        <taxon>Eukaryota</taxon>
        <taxon>Fungi</taxon>
        <taxon>Fungi incertae sedis</taxon>
        <taxon>Mucoromycota</taxon>
        <taxon>Glomeromycotina</taxon>
        <taxon>Glomeromycetes</taxon>
        <taxon>Archaeosporales</taxon>
        <taxon>Ambisporaceae</taxon>
        <taxon>Ambispora</taxon>
    </lineage>
</organism>
<comment type="caution">
    <text evidence="1">The sequence shown here is derived from an EMBL/GenBank/DDBJ whole genome shotgun (WGS) entry which is preliminary data.</text>
</comment>
<proteinExistence type="predicted"/>